<dbReference type="Gene3D" id="1.10.10.10">
    <property type="entry name" value="Winged helix-like DNA-binding domain superfamily/Winged helix DNA-binding domain"/>
    <property type="match status" value="1"/>
</dbReference>
<dbReference type="SUPFAM" id="SSF88946">
    <property type="entry name" value="Sigma2 domain of RNA polymerase sigma factors"/>
    <property type="match status" value="1"/>
</dbReference>
<reference evidence="6 7" key="1">
    <citation type="submission" date="2019-06" db="EMBL/GenBank/DDBJ databases">
        <title>Whole genome shotgun sequence of Vibrio comitans NBRC 102076.</title>
        <authorList>
            <person name="Hosoyama A."/>
            <person name="Uohara A."/>
            <person name="Ohji S."/>
            <person name="Ichikawa N."/>
        </authorList>
    </citation>
    <scope>NUCLEOTIDE SEQUENCE [LARGE SCALE GENOMIC DNA]</scope>
    <source>
        <strain evidence="6 7">NBRC 102076</strain>
    </source>
</reference>
<keyword evidence="4" id="KW-0804">Transcription</keyword>
<keyword evidence="2" id="KW-0805">Transcription regulation</keyword>
<dbReference type="Gene3D" id="1.10.1740.10">
    <property type="match status" value="1"/>
</dbReference>
<dbReference type="Proteomes" id="UP000318242">
    <property type="component" value="Unassembled WGS sequence"/>
</dbReference>
<dbReference type="NCBIfam" id="TIGR02937">
    <property type="entry name" value="sigma70-ECF"/>
    <property type="match status" value="1"/>
</dbReference>
<sequence>MKCLMKAWGETEHQLYGWLIKQTQSQQETEDIMQEVFLKAMKNSERFCTLEDGKSWLFRVTKNLIIDRLRKKMECEDIEEFVAPSEIPPVMTQLQTCLPRLLPKLTDSERDIIEQCDLFGATQLDYATRNGLTLSATKARLRRARNELKHKLIVECKVEQDDSGVCCFKRIEG</sequence>
<organism evidence="6 7">
    <name type="scientific">Vibrio comitans NBRC 102076</name>
    <dbReference type="NCBI Taxonomy" id="1219078"/>
    <lineage>
        <taxon>Bacteria</taxon>
        <taxon>Pseudomonadati</taxon>
        <taxon>Pseudomonadota</taxon>
        <taxon>Gammaproteobacteria</taxon>
        <taxon>Vibrionales</taxon>
        <taxon>Vibrionaceae</taxon>
        <taxon>Vibrio</taxon>
    </lineage>
</organism>
<feature type="domain" description="RNA polymerase sigma-70 region 2" evidence="5">
    <location>
        <begin position="13"/>
        <end position="72"/>
    </location>
</feature>
<evidence type="ECO:0000256" key="3">
    <source>
        <dbReference type="ARBA" id="ARBA00023082"/>
    </source>
</evidence>
<dbReference type="InterPro" id="IPR036388">
    <property type="entry name" value="WH-like_DNA-bd_sf"/>
</dbReference>
<dbReference type="PANTHER" id="PTHR43133:SF62">
    <property type="entry name" value="RNA POLYMERASE SIGMA FACTOR SIGZ"/>
    <property type="match status" value="1"/>
</dbReference>
<comment type="caution">
    <text evidence="6">The sequence shown here is derived from an EMBL/GenBank/DDBJ whole genome shotgun (WGS) entry which is preliminary data.</text>
</comment>
<dbReference type="PANTHER" id="PTHR43133">
    <property type="entry name" value="RNA POLYMERASE ECF-TYPE SIGMA FACTO"/>
    <property type="match status" value="1"/>
</dbReference>
<dbReference type="OrthoDB" id="9797134at2"/>
<dbReference type="InterPro" id="IPR013325">
    <property type="entry name" value="RNA_pol_sigma_r2"/>
</dbReference>
<dbReference type="SUPFAM" id="SSF88659">
    <property type="entry name" value="Sigma3 and sigma4 domains of RNA polymerase sigma factors"/>
    <property type="match status" value="1"/>
</dbReference>
<accession>A0A4Y3ILB6</accession>
<keyword evidence="7" id="KW-1185">Reference proteome</keyword>
<dbReference type="InterPro" id="IPR014284">
    <property type="entry name" value="RNA_pol_sigma-70_dom"/>
</dbReference>
<evidence type="ECO:0000256" key="1">
    <source>
        <dbReference type="ARBA" id="ARBA00010641"/>
    </source>
</evidence>
<dbReference type="GO" id="GO:0006352">
    <property type="term" value="P:DNA-templated transcription initiation"/>
    <property type="evidence" value="ECO:0007669"/>
    <property type="project" value="InterPro"/>
</dbReference>
<protein>
    <submittedName>
        <fullName evidence="6">ECF RNA polymerase sigma factor SigW</fullName>
    </submittedName>
</protein>
<proteinExistence type="inferred from homology"/>
<evidence type="ECO:0000256" key="2">
    <source>
        <dbReference type="ARBA" id="ARBA00023015"/>
    </source>
</evidence>
<evidence type="ECO:0000313" key="7">
    <source>
        <dbReference type="Proteomes" id="UP000318242"/>
    </source>
</evidence>
<dbReference type="InterPro" id="IPR013324">
    <property type="entry name" value="RNA_pol_sigma_r3/r4-like"/>
</dbReference>
<comment type="similarity">
    <text evidence="1">Belongs to the sigma-70 factor family. ECF subfamily.</text>
</comment>
<evidence type="ECO:0000256" key="4">
    <source>
        <dbReference type="ARBA" id="ARBA00023163"/>
    </source>
</evidence>
<name>A0A4Y3ILB6_9VIBR</name>
<dbReference type="InterPro" id="IPR007627">
    <property type="entry name" value="RNA_pol_sigma70_r2"/>
</dbReference>
<dbReference type="GO" id="GO:0016987">
    <property type="term" value="F:sigma factor activity"/>
    <property type="evidence" value="ECO:0007669"/>
    <property type="project" value="UniProtKB-KW"/>
</dbReference>
<dbReference type="InterPro" id="IPR039425">
    <property type="entry name" value="RNA_pol_sigma-70-like"/>
</dbReference>
<gene>
    <name evidence="6" type="primary">sigW</name>
    <name evidence="6" type="ORF">VCO01S_13790</name>
</gene>
<dbReference type="EMBL" id="BJLH01000005">
    <property type="protein sequence ID" value="GEA60186.1"/>
    <property type="molecule type" value="Genomic_DNA"/>
</dbReference>
<dbReference type="AlphaFoldDB" id="A0A4Y3ILB6"/>
<evidence type="ECO:0000313" key="6">
    <source>
        <dbReference type="EMBL" id="GEA60186.1"/>
    </source>
</evidence>
<dbReference type="Pfam" id="PF04542">
    <property type="entry name" value="Sigma70_r2"/>
    <property type="match status" value="1"/>
</dbReference>
<keyword evidence="3" id="KW-0731">Sigma factor</keyword>
<evidence type="ECO:0000259" key="5">
    <source>
        <dbReference type="Pfam" id="PF04542"/>
    </source>
</evidence>